<feature type="domain" description="Mur ligase C-terminal" evidence="16">
    <location>
        <begin position="311"/>
        <end position="441"/>
    </location>
</feature>
<keyword evidence="9 14" id="KW-0133">Cell shape</keyword>
<dbReference type="Pfam" id="PF08245">
    <property type="entry name" value="Mur_ligase_M"/>
    <property type="match status" value="1"/>
</dbReference>
<comment type="similarity">
    <text evidence="14">Belongs to the MurCDEF family.</text>
</comment>
<dbReference type="Gene3D" id="3.40.50.720">
    <property type="entry name" value="NAD(P)-binding Rossmann-like Domain"/>
    <property type="match status" value="1"/>
</dbReference>
<dbReference type="InterPro" id="IPR036615">
    <property type="entry name" value="Mur_ligase_C_dom_sf"/>
</dbReference>
<evidence type="ECO:0000259" key="17">
    <source>
        <dbReference type="Pfam" id="PF08245"/>
    </source>
</evidence>
<dbReference type="InterPro" id="IPR013221">
    <property type="entry name" value="Mur_ligase_cen"/>
</dbReference>
<keyword evidence="12 14" id="KW-0961">Cell wall biogenesis/degradation</keyword>
<comment type="caution">
    <text evidence="18">The sequence shown here is derived from an EMBL/GenBank/DDBJ whole genome shotgun (WGS) entry which is preliminary data.</text>
</comment>
<dbReference type="InterPro" id="IPR005758">
    <property type="entry name" value="UDP-N-AcMur_Ala_ligase_MurC"/>
</dbReference>
<organism evidence="18 19">
    <name type="scientific">Candidatus Syntrophonatronum acetioxidans</name>
    <dbReference type="NCBI Taxonomy" id="1795816"/>
    <lineage>
        <taxon>Bacteria</taxon>
        <taxon>Bacillati</taxon>
        <taxon>Bacillota</taxon>
        <taxon>Clostridia</taxon>
        <taxon>Eubacteriales</taxon>
        <taxon>Syntrophomonadaceae</taxon>
        <taxon>Candidatus Syntrophonatronum</taxon>
    </lineage>
</organism>
<dbReference type="Pfam" id="PF01225">
    <property type="entry name" value="Mur_ligase"/>
    <property type="match status" value="1"/>
</dbReference>
<reference evidence="18 19" key="1">
    <citation type="submission" date="2018-08" db="EMBL/GenBank/DDBJ databases">
        <title>The metabolism and importance of syntrophic acetate oxidation coupled to methane or sulfide production in haloalkaline environments.</title>
        <authorList>
            <person name="Timmers P.H.A."/>
            <person name="Vavourakis C.D."/>
            <person name="Sorokin D.Y."/>
            <person name="Sinninghe Damste J.S."/>
            <person name="Muyzer G."/>
            <person name="Stams A.J.M."/>
            <person name="Plugge C.M."/>
        </authorList>
    </citation>
    <scope>NUCLEOTIDE SEQUENCE [LARGE SCALE GENOMIC DNA]</scope>
    <source>
        <strain evidence="18">MSAO_Bac1</strain>
    </source>
</reference>
<dbReference type="Gene3D" id="3.40.1190.10">
    <property type="entry name" value="Mur-like, catalytic domain"/>
    <property type="match status" value="1"/>
</dbReference>
<evidence type="ECO:0000256" key="8">
    <source>
        <dbReference type="ARBA" id="ARBA00022840"/>
    </source>
</evidence>
<dbReference type="SUPFAM" id="SSF53244">
    <property type="entry name" value="MurD-like peptide ligases, peptide-binding domain"/>
    <property type="match status" value="1"/>
</dbReference>
<evidence type="ECO:0000256" key="9">
    <source>
        <dbReference type="ARBA" id="ARBA00022960"/>
    </source>
</evidence>
<evidence type="ECO:0000313" key="18">
    <source>
        <dbReference type="EMBL" id="RQD73406.1"/>
    </source>
</evidence>
<keyword evidence="5 14" id="KW-0436">Ligase</keyword>
<evidence type="ECO:0000256" key="10">
    <source>
        <dbReference type="ARBA" id="ARBA00022984"/>
    </source>
</evidence>
<proteinExistence type="inferred from homology"/>
<protein>
    <recommendedName>
        <fullName evidence="3 14">UDP-N-acetylmuramate--L-alanine ligase</fullName>
        <ecNumber evidence="3 14">6.3.2.8</ecNumber>
    </recommendedName>
    <alternativeName>
        <fullName evidence="14">UDP-N-acetylmuramoyl-L-alanine synthetase</fullName>
    </alternativeName>
</protein>
<evidence type="ECO:0000256" key="2">
    <source>
        <dbReference type="ARBA" id="ARBA00004752"/>
    </source>
</evidence>
<keyword evidence="11 14" id="KW-0131">Cell cycle</keyword>
<keyword evidence="4 14" id="KW-0963">Cytoplasm</keyword>
<dbReference type="SUPFAM" id="SSF51984">
    <property type="entry name" value="MurCD N-terminal domain"/>
    <property type="match status" value="1"/>
</dbReference>
<accession>A0A424YAC2</accession>
<evidence type="ECO:0000256" key="7">
    <source>
        <dbReference type="ARBA" id="ARBA00022741"/>
    </source>
</evidence>
<dbReference type="Proteomes" id="UP000285138">
    <property type="component" value="Unassembled WGS sequence"/>
</dbReference>
<evidence type="ECO:0000256" key="3">
    <source>
        <dbReference type="ARBA" id="ARBA00012211"/>
    </source>
</evidence>
<feature type="binding site" evidence="14">
    <location>
        <begin position="111"/>
        <end position="117"/>
    </location>
    <ligand>
        <name>ATP</name>
        <dbReference type="ChEBI" id="CHEBI:30616"/>
    </ligand>
</feature>
<evidence type="ECO:0000259" key="16">
    <source>
        <dbReference type="Pfam" id="PF02875"/>
    </source>
</evidence>
<dbReference type="NCBIfam" id="TIGR01082">
    <property type="entry name" value="murC"/>
    <property type="match status" value="1"/>
</dbReference>
<evidence type="ECO:0000256" key="14">
    <source>
        <dbReference type="HAMAP-Rule" id="MF_00046"/>
    </source>
</evidence>
<dbReference type="Pfam" id="PF02875">
    <property type="entry name" value="Mur_ligase_C"/>
    <property type="match status" value="1"/>
</dbReference>
<feature type="domain" description="Mur ligase N-terminal catalytic" evidence="15">
    <location>
        <begin position="7"/>
        <end position="105"/>
    </location>
</feature>
<comment type="subcellular location">
    <subcellularLocation>
        <location evidence="1 14">Cytoplasm</location>
    </subcellularLocation>
</comment>
<evidence type="ECO:0000256" key="12">
    <source>
        <dbReference type="ARBA" id="ARBA00023316"/>
    </source>
</evidence>
<dbReference type="UniPathway" id="UPA00219"/>
<dbReference type="InterPro" id="IPR004101">
    <property type="entry name" value="Mur_ligase_C"/>
</dbReference>
<dbReference type="GO" id="GO:0071555">
    <property type="term" value="P:cell wall organization"/>
    <property type="evidence" value="ECO:0007669"/>
    <property type="project" value="UniProtKB-KW"/>
</dbReference>
<evidence type="ECO:0000256" key="13">
    <source>
        <dbReference type="ARBA" id="ARBA00047833"/>
    </source>
</evidence>
<dbReference type="GO" id="GO:0005524">
    <property type="term" value="F:ATP binding"/>
    <property type="evidence" value="ECO:0007669"/>
    <property type="project" value="UniProtKB-UniRule"/>
</dbReference>
<evidence type="ECO:0000256" key="4">
    <source>
        <dbReference type="ARBA" id="ARBA00022490"/>
    </source>
</evidence>
<evidence type="ECO:0000259" key="15">
    <source>
        <dbReference type="Pfam" id="PF01225"/>
    </source>
</evidence>
<keyword evidence="10 14" id="KW-0573">Peptidoglycan synthesis</keyword>
<dbReference type="EMBL" id="QZAA01000258">
    <property type="protein sequence ID" value="RQD73406.1"/>
    <property type="molecule type" value="Genomic_DNA"/>
</dbReference>
<gene>
    <name evidence="14" type="primary">murC</name>
    <name evidence="18" type="ORF">D5R97_09535</name>
</gene>
<dbReference type="PANTHER" id="PTHR43445:SF3">
    <property type="entry name" value="UDP-N-ACETYLMURAMATE--L-ALANINE LIGASE"/>
    <property type="match status" value="1"/>
</dbReference>
<dbReference type="EC" id="6.3.2.8" evidence="3 14"/>
<dbReference type="SUPFAM" id="SSF53623">
    <property type="entry name" value="MurD-like peptide ligases, catalytic domain"/>
    <property type="match status" value="1"/>
</dbReference>
<comment type="catalytic activity">
    <reaction evidence="13 14">
        <text>UDP-N-acetyl-alpha-D-muramate + L-alanine + ATP = UDP-N-acetyl-alpha-D-muramoyl-L-alanine + ADP + phosphate + H(+)</text>
        <dbReference type="Rhea" id="RHEA:23372"/>
        <dbReference type="ChEBI" id="CHEBI:15378"/>
        <dbReference type="ChEBI" id="CHEBI:30616"/>
        <dbReference type="ChEBI" id="CHEBI:43474"/>
        <dbReference type="ChEBI" id="CHEBI:57972"/>
        <dbReference type="ChEBI" id="CHEBI:70757"/>
        <dbReference type="ChEBI" id="CHEBI:83898"/>
        <dbReference type="ChEBI" id="CHEBI:456216"/>
        <dbReference type="EC" id="6.3.2.8"/>
    </reaction>
</comment>
<evidence type="ECO:0000256" key="5">
    <source>
        <dbReference type="ARBA" id="ARBA00022598"/>
    </source>
</evidence>
<dbReference type="InterPro" id="IPR050061">
    <property type="entry name" value="MurCDEF_pg_biosynth"/>
</dbReference>
<evidence type="ECO:0000256" key="1">
    <source>
        <dbReference type="ARBA" id="ARBA00004496"/>
    </source>
</evidence>
<dbReference type="GO" id="GO:0008360">
    <property type="term" value="P:regulation of cell shape"/>
    <property type="evidence" value="ECO:0007669"/>
    <property type="project" value="UniProtKB-KW"/>
</dbReference>
<comment type="pathway">
    <text evidence="2 14">Cell wall biogenesis; peptidoglycan biosynthesis.</text>
</comment>
<keyword evidence="8 14" id="KW-0067">ATP-binding</keyword>
<dbReference type="GO" id="GO:0008763">
    <property type="term" value="F:UDP-N-acetylmuramate-L-alanine ligase activity"/>
    <property type="evidence" value="ECO:0007669"/>
    <property type="project" value="UniProtKB-UniRule"/>
</dbReference>
<dbReference type="GO" id="GO:0051301">
    <property type="term" value="P:cell division"/>
    <property type="evidence" value="ECO:0007669"/>
    <property type="project" value="UniProtKB-KW"/>
</dbReference>
<dbReference type="GO" id="GO:0005737">
    <property type="term" value="C:cytoplasm"/>
    <property type="evidence" value="ECO:0007669"/>
    <property type="project" value="UniProtKB-SubCell"/>
</dbReference>
<dbReference type="PANTHER" id="PTHR43445">
    <property type="entry name" value="UDP-N-ACETYLMURAMATE--L-ALANINE LIGASE-RELATED"/>
    <property type="match status" value="1"/>
</dbReference>
<evidence type="ECO:0000256" key="11">
    <source>
        <dbReference type="ARBA" id="ARBA00023306"/>
    </source>
</evidence>
<comment type="function">
    <text evidence="14">Cell wall formation.</text>
</comment>
<feature type="domain" description="Mur ligase central" evidence="17">
    <location>
        <begin position="109"/>
        <end position="289"/>
    </location>
</feature>
<keyword evidence="6 14" id="KW-0132">Cell division</keyword>
<dbReference type="InterPro" id="IPR000713">
    <property type="entry name" value="Mur_ligase_N"/>
</dbReference>
<keyword evidence="7 14" id="KW-0547">Nucleotide-binding</keyword>
<sequence>MDTFKRVHFVGIGGYGMSALAKIMLQMGYIVTGSDLKESQITRKLEEIGVKIDYFHGPDNIKGADLVVYSTAIPSNNSEIMAARERGIPLWHRSELLACLINSKYGIAVAGTHGKTTTTSMISLVMEKADLDPTAVIGGELTDFDGNARLGKSHYLVAEACESDHSFLRYKPAVAVITNVEADHLEHYGGSFRKIKETYEKFLQNIKEGGLAIICADDPHLKIMREKYSLECITYGIKKSADFLAAEIYYKDGGSAFNVYFKGVKMGRVELNVPGEHNVYNALAAIAVARLLGVSFQRAAQILKEFKGAKRRFQIVYEGEGVTIVDDYAHHPTEIRATLSAARSWGKRRIIAVFQPHRYSRTYYLFNNFVRSFREADVVVISPIYAAGEKPMGGVSSDLLVERIREEEDRDVILLDTIEEIEKYLFRIVRPGDMIITMGAGDIWRVAYTLAGKLEKVHSESR</sequence>
<dbReference type="Gene3D" id="3.90.190.20">
    <property type="entry name" value="Mur ligase, C-terminal domain"/>
    <property type="match status" value="1"/>
</dbReference>
<evidence type="ECO:0000313" key="19">
    <source>
        <dbReference type="Proteomes" id="UP000285138"/>
    </source>
</evidence>
<dbReference type="AlphaFoldDB" id="A0A424YAC2"/>
<dbReference type="GO" id="GO:0009252">
    <property type="term" value="P:peptidoglycan biosynthetic process"/>
    <property type="evidence" value="ECO:0007669"/>
    <property type="project" value="UniProtKB-UniRule"/>
</dbReference>
<name>A0A424YAC2_9FIRM</name>
<dbReference type="InterPro" id="IPR036565">
    <property type="entry name" value="Mur-like_cat_sf"/>
</dbReference>
<dbReference type="HAMAP" id="MF_00046">
    <property type="entry name" value="MurC"/>
    <property type="match status" value="1"/>
</dbReference>
<evidence type="ECO:0000256" key="6">
    <source>
        <dbReference type="ARBA" id="ARBA00022618"/>
    </source>
</evidence>